<feature type="domain" description="FAD-binding" evidence="1">
    <location>
        <begin position="7"/>
        <end position="229"/>
    </location>
</feature>
<evidence type="ECO:0000313" key="2">
    <source>
        <dbReference type="EMBL" id="EKE83423.1"/>
    </source>
</evidence>
<protein>
    <submittedName>
        <fullName evidence="2">FAD-binding protein</fullName>
    </submittedName>
</protein>
<dbReference type="PATRIC" id="fig|740709.3.peg.1696"/>
<dbReference type="Proteomes" id="UP000014115">
    <property type="component" value="Unassembled WGS sequence"/>
</dbReference>
<dbReference type="GO" id="GO:0071949">
    <property type="term" value="F:FAD binding"/>
    <property type="evidence" value="ECO:0007669"/>
    <property type="project" value="InterPro"/>
</dbReference>
<keyword evidence="3" id="KW-1185">Reference proteome</keyword>
<dbReference type="InterPro" id="IPR050816">
    <property type="entry name" value="Flavin-dep_Halogenase_NPB"/>
</dbReference>
<dbReference type="RefSeq" id="WP_008488917.1">
    <property type="nucleotide sequence ID" value="NZ_AMRG01000009.1"/>
</dbReference>
<evidence type="ECO:0000259" key="1">
    <source>
        <dbReference type="Pfam" id="PF01494"/>
    </source>
</evidence>
<dbReference type="OrthoDB" id="103324at2"/>
<dbReference type="EMBL" id="AMRG01000009">
    <property type="protein sequence ID" value="EKE83423.1"/>
    <property type="molecule type" value="Genomic_DNA"/>
</dbReference>
<comment type="caution">
    <text evidence="2">The sequence shown here is derived from an EMBL/GenBank/DDBJ whole genome shotgun (WGS) entry which is preliminary data.</text>
</comment>
<accession>K2K6X4</accession>
<name>K2K6X4_9GAMM</name>
<dbReference type="PRINTS" id="PR00469">
    <property type="entry name" value="PNDRDTASEII"/>
</dbReference>
<dbReference type="PANTHER" id="PTHR43747:SF1">
    <property type="entry name" value="SLR1998 PROTEIN"/>
    <property type="match status" value="1"/>
</dbReference>
<dbReference type="InterPro" id="IPR002938">
    <property type="entry name" value="FAD-bd"/>
</dbReference>
<sequence>MIKQRQYDVIIIGAGPAGACAAAQLARAGKQVLVVERQQFPRFSIGESLLPHAMQFLAQAGMLDAINAAAERCAFQFKDGAAFHNGEQYTTFDFSEKTSAGPSHTYQVKREQFDLILAEQAQQAGAELHYQHSVEAIEPLSQGHRLGIRDSAQQLIQVDARFVLDASGFGRVLPKLLDLEAPSEFPVRKAIFCHVRCEQMAAPFNRNKIVIAVHPQQRDMWFWLIPFADGTASLGVVGEPRFSDDYADAADALWQLVSEQPYLRDFVAREQVIRAEQSLTGYSANVKQLAGDGYALLGNAGEFLDPVFSSGVTIALRSACQAVPLVLRELAGESVDWQQQYSVPLRRGIETFRHFVEGWYDGRFQDVVFYEPQQARIKAMICSILAGYAWDENNPYTQDSGRRLTVLSELCQS</sequence>
<dbReference type="PANTHER" id="PTHR43747">
    <property type="entry name" value="FAD-BINDING PROTEIN"/>
    <property type="match status" value="1"/>
</dbReference>
<proteinExistence type="predicted"/>
<dbReference type="AlphaFoldDB" id="K2K6X4"/>
<gene>
    <name evidence="2" type="ORF">A10D4_08377</name>
</gene>
<dbReference type="Pfam" id="PF01494">
    <property type="entry name" value="FAD_binding_3"/>
    <property type="match status" value="1"/>
</dbReference>
<dbReference type="InterPro" id="IPR036188">
    <property type="entry name" value="FAD/NAD-bd_sf"/>
</dbReference>
<organism evidence="2 3">
    <name type="scientific">Idiomarina xiamenensis 10-D-4</name>
    <dbReference type="NCBI Taxonomy" id="740709"/>
    <lineage>
        <taxon>Bacteria</taxon>
        <taxon>Pseudomonadati</taxon>
        <taxon>Pseudomonadota</taxon>
        <taxon>Gammaproteobacteria</taxon>
        <taxon>Alteromonadales</taxon>
        <taxon>Idiomarinaceae</taxon>
        <taxon>Idiomarina</taxon>
    </lineage>
</organism>
<dbReference type="STRING" id="740709.A10D4_08377"/>
<reference evidence="2 3" key="1">
    <citation type="journal article" date="2012" name="J. Bacteriol.">
        <title>Genome Sequence of Idiomarina xiamenensis Type Strain 10-D-4.</title>
        <authorList>
            <person name="Lai Q."/>
            <person name="Wang L."/>
            <person name="Wang W."/>
            <person name="Shao Z."/>
        </authorList>
    </citation>
    <scope>NUCLEOTIDE SEQUENCE [LARGE SCALE GENOMIC DNA]</scope>
    <source>
        <strain evidence="2 3">10-D-4</strain>
    </source>
</reference>
<dbReference type="Gene3D" id="3.50.50.60">
    <property type="entry name" value="FAD/NAD(P)-binding domain"/>
    <property type="match status" value="1"/>
</dbReference>
<dbReference type="SUPFAM" id="SSF51905">
    <property type="entry name" value="FAD/NAD(P)-binding domain"/>
    <property type="match status" value="1"/>
</dbReference>
<evidence type="ECO:0000313" key="3">
    <source>
        <dbReference type="Proteomes" id="UP000014115"/>
    </source>
</evidence>
<dbReference type="eggNOG" id="COG0644">
    <property type="taxonomic scope" value="Bacteria"/>
</dbReference>